<feature type="chain" id="PRO_5041920935" description="RING-type E3 ubiquitin transferase" evidence="17">
    <location>
        <begin position="22"/>
        <end position="238"/>
    </location>
</feature>
<proteinExistence type="inferred from homology"/>
<evidence type="ECO:0000256" key="7">
    <source>
        <dbReference type="ARBA" id="ARBA00022723"/>
    </source>
</evidence>
<keyword evidence="20" id="KW-1185">Reference proteome</keyword>
<dbReference type="SUPFAM" id="SSF57850">
    <property type="entry name" value="RING/U-box"/>
    <property type="match status" value="1"/>
</dbReference>
<dbReference type="GO" id="GO:0008270">
    <property type="term" value="F:zinc ion binding"/>
    <property type="evidence" value="ECO:0007669"/>
    <property type="project" value="UniProtKB-KW"/>
</dbReference>
<gene>
    <name evidence="19" type="ORF">MKW98_028787</name>
</gene>
<evidence type="ECO:0000256" key="5">
    <source>
        <dbReference type="ARBA" id="ARBA00022679"/>
    </source>
</evidence>
<dbReference type="Gene3D" id="3.30.40.10">
    <property type="entry name" value="Zinc/RING finger domain, C3HC4 (zinc finger)"/>
    <property type="match status" value="1"/>
</dbReference>
<keyword evidence="6 16" id="KW-0812">Transmembrane</keyword>
<dbReference type="PROSITE" id="PS00758">
    <property type="entry name" value="ARGE_DAPE_CPG2_1"/>
    <property type="match status" value="1"/>
</dbReference>
<organism evidence="19 20">
    <name type="scientific">Papaver atlanticum</name>
    <dbReference type="NCBI Taxonomy" id="357466"/>
    <lineage>
        <taxon>Eukaryota</taxon>
        <taxon>Viridiplantae</taxon>
        <taxon>Streptophyta</taxon>
        <taxon>Embryophyta</taxon>
        <taxon>Tracheophyta</taxon>
        <taxon>Spermatophyta</taxon>
        <taxon>Magnoliopsida</taxon>
        <taxon>Ranunculales</taxon>
        <taxon>Papaveraceae</taxon>
        <taxon>Papaveroideae</taxon>
        <taxon>Papaver</taxon>
    </lineage>
</organism>
<evidence type="ECO:0000256" key="8">
    <source>
        <dbReference type="ARBA" id="ARBA00022771"/>
    </source>
</evidence>
<evidence type="ECO:0000256" key="9">
    <source>
        <dbReference type="ARBA" id="ARBA00022786"/>
    </source>
</evidence>
<keyword evidence="12 16" id="KW-1133">Transmembrane helix</keyword>
<comment type="caution">
    <text evidence="19">The sequence shown here is derived from an EMBL/GenBank/DDBJ whole genome shotgun (WGS) entry which is preliminary data.</text>
</comment>
<dbReference type="EC" id="2.3.2.27" evidence="4"/>
<evidence type="ECO:0000256" key="3">
    <source>
        <dbReference type="ARBA" id="ARBA00004906"/>
    </source>
</evidence>
<evidence type="ECO:0000313" key="20">
    <source>
        <dbReference type="Proteomes" id="UP001202328"/>
    </source>
</evidence>
<accession>A0AAD4SCF9</accession>
<comment type="subcellular location">
    <subcellularLocation>
        <location evidence="2">Membrane</location>
        <topology evidence="2">Single-pass membrane protein</topology>
    </subcellularLocation>
</comment>
<dbReference type="GO" id="GO:0016020">
    <property type="term" value="C:membrane"/>
    <property type="evidence" value="ECO:0007669"/>
    <property type="project" value="UniProtKB-SubCell"/>
</dbReference>
<feature type="signal peptide" evidence="17">
    <location>
        <begin position="1"/>
        <end position="21"/>
    </location>
</feature>
<evidence type="ECO:0000256" key="11">
    <source>
        <dbReference type="ARBA" id="ARBA00022833"/>
    </source>
</evidence>
<keyword evidence="5" id="KW-0808">Transferase</keyword>
<dbReference type="PANTHER" id="PTHR14155">
    <property type="entry name" value="RING FINGER DOMAIN-CONTAINING"/>
    <property type="match status" value="1"/>
</dbReference>
<evidence type="ECO:0000256" key="15">
    <source>
        <dbReference type="PROSITE-ProRule" id="PRU00175"/>
    </source>
</evidence>
<keyword evidence="10" id="KW-0378">Hydrolase</keyword>
<keyword evidence="8 15" id="KW-0863">Zinc-finger</keyword>
<comment type="pathway">
    <text evidence="3">Protein modification; protein ubiquitination.</text>
</comment>
<feature type="domain" description="RING-type" evidence="18">
    <location>
        <begin position="120"/>
        <end position="162"/>
    </location>
</feature>
<evidence type="ECO:0000256" key="16">
    <source>
        <dbReference type="SAM" id="Phobius"/>
    </source>
</evidence>
<evidence type="ECO:0000256" key="4">
    <source>
        <dbReference type="ARBA" id="ARBA00012483"/>
    </source>
</evidence>
<keyword evidence="13 16" id="KW-0472">Membrane</keyword>
<dbReference type="Pfam" id="PF13639">
    <property type="entry name" value="zf-RING_2"/>
    <property type="match status" value="1"/>
</dbReference>
<evidence type="ECO:0000313" key="19">
    <source>
        <dbReference type="EMBL" id="KAI3879220.1"/>
    </source>
</evidence>
<dbReference type="InterPro" id="IPR001261">
    <property type="entry name" value="ArgE/DapE_CS"/>
</dbReference>
<comment type="catalytic activity">
    <reaction evidence="1">
        <text>S-ubiquitinyl-[E2 ubiquitin-conjugating enzyme]-L-cysteine + [acceptor protein]-L-lysine = [E2 ubiquitin-conjugating enzyme]-L-cysteine + N(6)-ubiquitinyl-[acceptor protein]-L-lysine.</text>
        <dbReference type="EC" id="2.3.2.27"/>
    </reaction>
</comment>
<evidence type="ECO:0000259" key="18">
    <source>
        <dbReference type="PROSITE" id="PS50089"/>
    </source>
</evidence>
<dbReference type="InterPro" id="IPR053238">
    <property type="entry name" value="RING-H2_zinc_finger"/>
</dbReference>
<dbReference type="InterPro" id="IPR013083">
    <property type="entry name" value="Znf_RING/FYVE/PHD"/>
</dbReference>
<dbReference type="EMBL" id="JAJJMB010012264">
    <property type="protein sequence ID" value="KAI3879220.1"/>
    <property type="molecule type" value="Genomic_DNA"/>
</dbReference>
<dbReference type="GO" id="GO:0061630">
    <property type="term" value="F:ubiquitin protein ligase activity"/>
    <property type="evidence" value="ECO:0007669"/>
    <property type="project" value="UniProtKB-EC"/>
</dbReference>
<dbReference type="CDD" id="cd16461">
    <property type="entry name" value="RING-H2_EL5-like"/>
    <property type="match status" value="1"/>
</dbReference>
<dbReference type="SMART" id="SM00184">
    <property type="entry name" value="RING"/>
    <property type="match status" value="1"/>
</dbReference>
<dbReference type="PANTHER" id="PTHR14155:SF263">
    <property type="entry name" value="E3 UBIQUITIN-PROTEIN LIGASE ATL6"/>
    <property type="match status" value="1"/>
</dbReference>
<evidence type="ECO:0000256" key="10">
    <source>
        <dbReference type="ARBA" id="ARBA00022801"/>
    </source>
</evidence>
<sequence length="238" mass="26536">MAEIIHFILLLVLLLLPFTSAQSNTDYPYGDNAKISPRAVIIMTGLICAFLFMVALAIYNRRCFSDGRSRGDSVQSTNDVTTTRKGGLDSTVIKTFPVFVYPDVKNFKKIDTEETAVLECAVCLSEFEDEDVLRQLPTCLHSFHADCIDVWFVSQSTCPVCRFNLKPIAPGIALNAHDDVVIDVLEDDENRSGMATEMISETGDQHHVSISVVENSDDVIGRINLNNEMIQNRVEQDQ</sequence>
<dbReference type="InterPro" id="IPR001841">
    <property type="entry name" value="Znf_RING"/>
</dbReference>
<name>A0AAD4SCF9_9MAGN</name>
<evidence type="ECO:0000256" key="12">
    <source>
        <dbReference type="ARBA" id="ARBA00022989"/>
    </source>
</evidence>
<evidence type="ECO:0000256" key="17">
    <source>
        <dbReference type="SAM" id="SignalP"/>
    </source>
</evidence>
<keyword evidence="9" id="KW-0833">Ubl conjugation pathway</keyword>
<evidence type="ECO:0000256" key="6">
    <source>
        <dbReference type="ARBA" id="ARBA00022692"/>
    </source>
</evidence>
<dbReference type="AlphaFoldDB" id="A0AAD4SCF9"/>
<dbReference type="Proteomes" id="UP001202328">
    <property type="component" value="Unassembled WGS sequence"/>
</dbReference>
<reference evidence="19" key="1">
    <citation type="submission" date="2022-04" db="EMBL/GenBank/DDBJ databases">
        <title>A functionally conserved STORR gene fusion in Papaver species that diverged 16.8 million years ago.</title>
        <authorList>
            <person name="Catania T."/>
        </authorList>
    </citation>
    <scope>NUCLEOTIDE SEQUENCE</scope>
    <source>
        <strain evidence="19">S-188037</strain>
    </source>
</reference>
<dbReference type="FunFam" id="3.30.40.10:FF:000187">
    <property type="entry name" value="E3 ubiquitin-protein ligase ATL6"/>
    <property type="match status" value="1"/>
</dbReference>
<evidence type="ECO:0000256" key="13">
    <source>
        <dbReference type="ARBA" id="ARBA00023136"/>
    </source>
</evidence>
<protein>
    <recommendedName>
        <fullName evidence="4">RING-type E3 ubiquitin transferase</fullName>
        <ecNumber evidence="4">2.3.2.27</ecNumber>
    </recommendedName>
</protein>
<evidence type="ECO:0000256" key="14">
    <source>
        <dbReference type="ARBA" id="ARBA00024209"/>
    </source>
</evidence>
<feature type="transmembrane region" description="Helical" evidence="16">
    <location>
        <begin position="39"/>
        <end position="59"/>
    </location>
</feature>
<evidence type="ECO:0000256" key="2">
    <source>
        <dbReference type="ARBA" id="ARBA00004167"/>
    </source>
</evidence>
<evidence type="ECO:0000256" key="1">
    <source>
        <dbReference type="ARBA" id="ARBA00000900"/>
    </source>
</evidence>
<keyword evidence="7" id="KW-0479">Metal-binding</keyword>
<dbReference type="PROSITE" id="PS50089">
    <property type="entry name" value="ZF_RING_2"/>
    <property type="match status" value="1"/>
</dbReference>
<comment type="similarity">
    <text evidence="14">Belongs to the RING-type zinc finger family. ATL subfamily.</text>
</comment>
<keyword evidence="17" id="KW-0732">Signal</keyword>
<keyword evidence="11" id="KW-0862">Zinc</keyword>